<reference evidence="2 3" key="1">
    <citation type="journal article" date="2012" name="Genome Biol.">
        <title>The genome of the polar eukaryotic microalga coccomyxa subellipsoidea reveals traits of cold adaptation.</title>
        <authorList>
            <person name="Blanc G."/>
            <person name="Agarkova I."/>
            <person name="Grimwood J."/>
            <person name="Kuo A."/>
            <person name="Brueggeman A."/>
            <person name="Dunigan D."/>
            <person name="Gurnon J."/>
            <person name="Ladunga I."/>
            <person name="Lindquist E."/>
            <person name="Lucas S."/>
            <person name="Pangilinan J."/>
            <person name="Proschold T."/>
            <person name="Salamov A."/>
            <person name="Schmutz J."/>
            <person name="Weeks D."/>
            <person name="Yamada T."/>
            <person name="Claverie J.M."/>
            <person name="Grigoriev I."/>
            <person name="Van Etten J."/>
            <person name="Lomsadze A."/>
            <person name="Borodovsky M."/>
        </authorList>
    </citation>
    <scope>NUCLEOTIDE SEQUENCE [LARGE SCALE GENOMIC DNA]</scope>
    <source>
        <strain evidence="2 3">C-169</strain>
    </source>
</reference>
<feature type="region of interest" description="Disordered" evidence="1">
    <location>
        <begin position="228"/>
        <end position="253"/>
    </location>
</feature>
<dbReference type="SUPFAM" id="SSF52266">
    <property type="entry name" value="SGNH hydrolase"/>
    <property type="match status" value="1"/>
</dbReference>
<accession>I0YS62</accession>
<dbReference type="KEGG" id="csl:COCSUDRAFT_67133"/>
<dbReference type="RefSeq" id="XP_005645775.1">
    <property type="nucleotide sequence ID" value="XM_005645718.1"/>
</dbReference>
<sequence>MSDDGIAIHHNLTGICQTASLTVAKQHISSASLDGPYWWDMVFPPIPSITKVILPNLEEYQKKGIEAFTAAEDAPPDAVMIASNFWDIAGLYFHGGKKFEGTPLEHRMFPQDFMAFWTQNFTTILIHLRESVPEGTLLVYHTEHIPVQTKDPQKWETDAFLYQHVAQLNAAGRHVAESLGFQVIDFEAMAAQLPKDDMLDDITHPKPDFLLQVLNMLLNMEHEHRRQLHRQSSQQHQQTRMTGRVRWLQNHHV</sequence>
<dbReference type="OrthoDB" id="571527at2759"/>
<evidence type="ECO:0008006" key="4">
    <source>
        <dbReference type="Google" id="ProtNLM"/>
    </source>
</evidence>
<gene>
    <name evidence="2" type="ORF">COCSUDRAFT_67133</name>
</gene>
<dbReference type="EMBL" id="AGSI01000013">
    <property type="protein sequence ID" value="EIE21231.1"/>
    <property type="molecule type" value="Genomic_DNA"/>
</dbReference>
<feature type="compositionally biased region" description="Low complexity" evidence="1">
    <location>
        <begin position="230"/>
        <end position="242"/>
    </location>
</feature>
<evidence type="ECO:0000256" key="1">
    <source>
        <dbReference type="SAM" id="MobiDB-lite"/>
    </source>
</evidence>
<evidence type="ECO:0000313" key="2">
    <source>
        <dbReference type="EMBL" id="EIE21231.1"/>
    </source>
</evidence>
<comment type="caution">
    <text evidence="2">The sequence shown here is derived from an EMBL/GenBank/DDBJ whole genome shotgun (WGS) entry which is preliminary data.</text>
</comment>
<dbReference type="GeneID" id="17039213"/>
<name>I0YS62_COCSC</name>
<proteinExistence type="predicted"/>
<dbReference type="AlphaFoldDB" id="I0YS62"/>
<dbReference type="Proteomes" id="UP000007264">
    <property type="component" value="Unassembled WGS sequence"/>
</dbReference>
<keyword evidence="3" id="KW-1185">Reference proteome</keyword>
<evidence type="ECO:0000313" key="3">
    <source>
        <dbReference type="Proteomes" id="UP000007264"/>
    </source>
</evidence>
<organism evidence="2 3">
    <name type="scientific">Coccomyxa subellipsoidea (strain C-169)</name>
    <name type="common">Green microalga</name>
    <dbReference type="NCBI Taxonomy" id="574566"/>
    <lineage>
        <taxon>Eukaryota</taxon>
        <taxon>Viridiplantae</taxon>
        <taxon>Chlorophyta</taxon>
        <taxon>core chlorophytes</taxon>
        <taxon>Trebouxiophyceae</taxon>
        <taxon>Trebouxiophyceae incertae sedis</taxon>
        <taxon>Coccomyxaceae</taxon>
        <taxon>Coccomyxa</taxon>
        <taxon>Coccomyxa subellipsoidea</taxon>
    </lineage>
</organism>
<protein>
    <recommendedName>
        <fullName evidence="4">SGNH hydrolase-type esterase domain-containing protein</fullName>
    </recommendedName>
</protein>